<proteinExistence type="predicted"/>
<dbReference type="OrthoDB" id="328972at2"/>
<accession>A0A370HHP8</accession>
<evidence type="ECO:0000313" key="1">
    <source>
        <dbReference type="EMBL" id="RDI57727.1"/>
    </source>
</evidence>
<name>A0A370HHP8_9HYPH</name>
<sequence length="72" mass="7695">MPASCDPRIQAVIAAYPPGLRKDLLRVRGLIDEAAESAGIGAPVETMKWGQPAYMPSRPRIGTTVRIDAFGS</sequence>
<dbReference type="AlphaFoldDB" id="A0A370HHP8"/>
<evidence type="ECO:0000313" key="2">
    <source>
        <dbReference type="Proteomes" id="UP000254925"/>
    </source>
</evidence>
<dbReference type="EMBL" id="QQBB01000006">
    <property type="protein sequence ID" value="RDI57727.1"/>
    <property type="molecule type" value="Genomic_DNA"/>
</dbReference>
<organism evidence="1 2">
    <name type="scientific">Microvirga subterranea</name>
    <dbReference type="NCBI Taxonomy" id="186651"/>
    <lineage>
        <taxon>Bacteria</taxon>
        <taxon>Pseudomonadati</taxon>
        <taxon>Pseudomonadota</taxon>
        <taxon>Alphaproteobacteria</taxon>
        <taxon>Hyphomicrobiales</taxon>
        <taxon>Methylobacteriaceae</taxon>
        <taxon>Microvirga</taxon>
    </lineage>
</organism>
<gene>
    <name evidence="1" type="ORF">DES45_10639</name>
</gene>
<keyword evidence="2" id="KW-1185">Reference proteome</keyword>
<comment type="caution">
    <text evidence="1">The sequence shown here is derived from an EMBL/GenBank/DDBJ whole genome shotgun (WGS) entry which is preliminary data.</text>
</comment>
<dbReference type="SUPFAM" id="SSF159888">
    <property type="entry name" value="YdhG-like"/>
    <property type="match status" value="1"/>
</dbReference>
<dbReference type="Proteomes" id="UP000254925">
    <property type="component" value="Unassembled WGS sequence"/>
</dbReference>
<protein>
    <recommendedName>
        <fullName evidence="3">YdhG-like domain-containing protein</fullName>
    </recommendedName>
</protein>
<dbReference type="RefSeq" id="WP_114770972.1">
    <property type="nucleotide sequence ID" value="NZ_QQBB01000006.1"/>
</dbReference>
<evidence type="ECO:0008006" key="3">
    <source>
        <dbReference type="Google" id="ProtNLM"/>
    </source>
</evidence>
<reference evidence="1 2" key="1">
    <citation type="submission" date="2018-07" db="EMBL/GenBank/DDBJ databases">
        <title>Genomic Encyclopedia of Type Strains, Phase IV (KMG-IV): sequencing the most valuable type-strain genomes for metagenomic binning, comparative biology and taxonomic classification.</title>
        <authorList>
            <person name="Goeker M."/>
        </authorList>
    </citation>
    <scope>NUCLEOTIDE SEQUENCE [LARGE SCALE GENOMIC DNA]</scope>
    <source>
        <strain evidence="1 2">DSM 14364</strain>
    </source>
</reference>